<dbReference type="PANTHER" id="PTHR39321:SF3">
    <property type="entry name" value="PHOSPHOPANTETHEINE ADENYLYLTRANSFERASE"/>
    <property type="match status" value="1"/>
</dbReference>
<dbReference type="Pfam" id="PF01467">
    <property type="entry name" value="CTP_transf_like"/>
    <property type="match status" value="1"/>
</dbReference>
<dbReference type="GO" id="GO:0004515">
    <property type="term" value="F:nicotinate-nucleotide adenylyltransferase activity"/>
    <property type="evidence" value="ECO:0007669"/>
    <property type="project" value="UniProtKB-UniRule"/>
</dbReference>
<dbReference type="InterPro" id="IPR004821">
    <property type="entry name" value="Cyt_trans-like"/>
</dbReference>
<dbReference type="SUPFAM" id="SSF52374">
    <property type="entry name" value="Nucleotidylyl transferase"/>
    <property type="match status" value="1"/>
</dbReference>
<keyword evidence="4 10" id="KW-0808">Transferase</keyword>
<keyword evidence="6 10" id="KW-0547">Nucleotide-binding</keyword>
<dbReference type="CDD" id="cd02165">
    <property type="entry name" value="NMNAT"/>
    <property type="match status" value="1"/>
</dbReference>
<evidence type="ECO:0000313" key="13">
    <source>
        <dbReference type="Proteomes" id="UP000176854"/>
    </source>
</evidence>
<evidence type="ECO:0000256" key="5">
    <source>
        <dbReference type="ARBA" id="ARBA00022695"/>
    </source>
</evidence>
<protein>
    <recommendedName>
        <fullName evidence="10">Probable nicotinate-nucleotide adenylyltransferase</fullName>
        <ecNumber evidence="10">2.7.7.18</ecNumber>
    </recommendedName>
    <alternativeName>
        <fullName evidence="10">Deamido-NAD(+) diphosphorylase</fullName>
    </alternativeName>
    <alternativeName>
        <fullName evidence="10">Deamido-NAD(+) pyrophosphorylase</fullName>
    </alternativeName>
    <alternativeName>
        <fullName evidence="10">Nicotinate mononucleotide adenylyltransferase</fullName>
        <shortName evidence="10">NaMN adenylyltransferase</shortName>
    </alternativeName>
</protein>
<dbReference type="STRING" id="1798373.A2154_04905"/>
<dbReference type="UniPathway" id="UPA00253">
    <property type="reaction ID" value="UER00332"/>
</dbReference>
<evidence type="ECO:0000313" key="12">
    <source>
        <dbReference type="EMBL" id="OGG09082.1"/>
    </source>
</evidence>
<dbReference type="GO" id="GO:0005524">
    <property type="term" value="F:ATP binding"/>
    <property type="evidence" value="ECO:0007669"/>
    <property type="project" value="UniProtKB-KW"/>
</dbReference>
<comment type="catalytic activity">
    <reaction evidence="9 10">
        <text>nicotinate beta-D-ribonucleotide + ATP + H(+) = deamido-NAD(+) + diphosphate</text>
        <dbReference type="Rhea" id="RHEA:22860"/>
        <dbReference type="ChEBI" id="CHEBI:15378"/>
        <dbReference type="ChEBI" id="CHEBI:30616"/>
        <dbReference type="ChEBI" id="CHEBI:33019"/>
        <dbReference type="ChEBI" id="CHEBI:57502"/>
        <dbReference type="ChEBI" id="CHEBI:58437"/>
        <dbReference type="EC" id="2.7.7.18"/>
    </reaction>
</comment>
<evidence type="ECO:0000256" key="9">
    <source>
        <dbReference type="ARBA" id="ARBA00048721"/>
    </source>
</evidence>
<reference evidence="12 13" key="1">
    <citation type="journal article" date="2016" name="Nat. Commun.">
        <title>Thousands of microbial genomes shed light on interconnected biogeochemical processes in an aquifer system.</title>
        <authorList>
            <person name="Anantharaman K."/>
            <person name="Brown C.T."/>
            <person name="Hug L.A."/>
            <person name="Sharon I."/>
            <person name="Castelle C.J."/>
            <person name="Probst A.J."/>
            <person name="Thomas B.C."/>
            <person name="Singh A."/>
            <person name="Wilkins M.J."/>
            <person name="Karaoz U."/>
            <person name="Brodie E.L."/>
            <person name="Williams K.H."/>
            <person name="Hubbard S.S."/>
            <person name="Banfield J.F."/>
        </authorList>
    </citation>
    <scope>NUCLEOTIDE SEQUENCE [LARGE SCALE GENOMIC DNA]</scope>
</reference>
<evidence type="ECO:0000256" key="3">
    <source>
        <dbReference type="ARBA" id="ARBA00022642"/>
    </source>
</evidence>
<dbReference type="HAMAP" id="MF_00244">
    <property type="entry name" value="NaMN_adenylyltr"/>
    <property type="match status" value="1"/>
</dbReference>
<gene>
    <name evidence="10" type="primary">nadD</name>
    <name evidence="12" type="ORF">A2154_04905</name>
</gene>
<evidence type="ECO:0000256" key="7">
    <source>
        <dbReference type="ARBA" id="ARBA00022840"/>
    </source>
</evidence>
<dbReference type="EC" id="2.7.7.18" evidence="10"/>
<evidence type="ECO:0000256" key="8">
    <source>
        <dbReference type="ARBA" id="ARBA00023027"/>
    </source>
</evidence>
<dbReference type="PANTHER" id="PTHR39321">
    <property type="entry name" value="NICOTINATE-NUCLEOTIDE ADENYLYLTRANSFERASE-RELATED"/>
    <property type="match status" value="1"/>
</dbReference>
<dbReference type="InterPro" id="IPR005248">
    <property type="entry name" value="NadD/NMNAT"/>
</dbReference>
<dbReference type="Gene3D" id="3.40.50.620">
    <property type="entry name" value="HUPs"/>
    <property type="match status" value="1"/>
</dbReference>
<keyword evidence="3 10" id="KW-0662">Pyridine nucleotide biosynthesis</keyword>
<keyword evidence="5 10" id="KW-0548">Nucleotidyltransferase</keyword>
<evidence type="ECO:0000256" key="2">
    <source>
        <dbReference type="ARBA" id="ARBA00005019"/>
    </source>
</evidence>
<dbReference type="Proteomes" id="UP000176854">
    <property type="component" value="Unassembled WGS sequence"/>
</dbReference>
<dbReference type="GO" id="GO:0009435">
    <property type="term" value="P:NAD+ biosynthetic process"/>
    <property type="evidence" value="ECO:0007669"/>
    <property type="project" value="UniProtKB-UniRule"/>
</dbReference>
<evidence type="ECO:0000256" key="1">
    <source>
        <dbReference type="ARBA" id="ARBA00002324"/>
    </source>
</evidence>
<sequence length="185" mass="21017">MKIALLGGAFNPPHIGHTMIARQVLDFTDYQQIWFLPNYSQSPPKPVAGVEHRLNMTRFLEFPGAVVSTVEIDNKLDGQTVNTLPHLPKEHTYCFVIGSDQLPVFHLWGRWQELLKSMPFLVFPRYGYPNEPLYENMTVVGHRFLIGSNISSTKIRERVKAGLSIAEFVPAGVGEYITKNSLYKE</sequence>
<evidence type="ECO:0000256" key="10">
    <source>
        <dbReference type="HAMAP-Rule" id="MF_00244"/>
    </source>
</evidence>
<name>A0A1F5ZAC6_9BACT</name>
<comment type="pathway">
    <text evidence="2 10">Cofactor biosynthesis; NAD(+) biosynthesis; deamido-NAD(+) from nicotinate D-ribonucleotide: step 1/1.</text>
</comment>
<evidence type="ECO:0000256" key="6">
    <source>
        <dbReference type="ARBA" id="ARBA00022741"/>
    </source>
</evidence>
<dbReference type="NCBIfam" id="TIGR00482">
    <property type="entry name" value="nicotinate (nicotinamide) nucleotide adenylyltransferase"/>
    <property type="match status" value="1"/>
</dbReference>
<proteinExistence type="inferred from homology"/>
<evidence type="ECO:0000259" key="11">
    <source>
        <dbReference type="Pfam" id="PF01467"/>
    </source>
</evidence>
<organism evidence="12 13">
    <name type="scientific">Candidatus Gottesmanbacteria bacterium RBG_16_43_7</name>
    <dbReference type="NCBI Taxonomy" id="1798373"/>
    <lineage>
        <taxon>Bacteria</taxon>
        <taxon>Candidatus Gottesmaniibacteriota</taxon>
    </lineage>
</organism>
<evidence type="ECO:0000256" key="4">
    <source>
        <dbReference type="ARBA" id="ARBA00022679"/>
    </source>
</evidence>
<dbReference type="EMBL" id="MFJC01000028">
    <property type="protein sequence ID" value="OGG09082.1"/>
    <property type="molecule type" value="Genomic_DNA"/>
</dbReference>
<dbReference type="AlphaFoldDB" id="A0A1F5ZAC6"/>
<comment type="function">
    <text evidence="1 10">Catalyzes the reversible adenylation of nicotinate mononucleotide (NaMN) to nicotinic acid adenine dinucleotide (NaAD).</text>
</comment>
<keyword evidence="7 10" id="KW-0067">ATP-binding</keyword>
<comment type="similarity">
    <text evidence="10">Belongs to the NadD family.</text>
</comment>
<comment type="caution">
    <text evidence="12">The sequence shown here is derived from an EMBL/GenBank/DDBJ whole genome shotgun (WGS) entry which is preliminary data.</text>
</comment>
<dbReference type="InterPro" id="IPR014729">
    <property type="entry name" value="Rossmann-like_a/b/a_fold"/>
</dbReference>
<accession>A0A1F5ZAC6</accession>
<dbReference type="NCBIfam" id="TIGR00125">
    <property type="entry name" value="cyt_tran_rel"/>
    <property type="match status" value="1"/>
</dbReference>
<feature type="domain" description="Cytidyltransferase-like" evidence="11">
    <location>
        <begin position="5"/>
        <end position="158"/>
    </location>
</feature>
<keyword evidence="8 10" id="KW-0520">NAD</keyword>